<dbReference type="EMBL" id="LT670849">
    <property type="protein sequence ID" value="SHN84171.1"/>
    <property type="molecule type" value="Genomic_DNA"/>
</dbReference>
<proteinExistence type="predicted"/>
<protein>
    <submittedName>
        <fullName evidence="1">Uncharacterized protein</fullName>
    </submittedName>
</protein>
<keyword evidence="2" id="KW-1185">Reference proteome</keyword>
<reference evidence="2" key="1">
    <citation type="submission" date="2016-11" db="EMBL/GenBank/DDBJ databases">
        <authorList>
            <person name="Varghese N."/>
            <person name="Submissions S."/>
        </authorList>
    </citation>
    <scope>NUCLEOTIDE SEQUENCE [LARGE SCALE GENOMIC DNA]</scope>
    <source>
        <strain evidence="2">GAS401</strain>
    </source>
</reference>
<gene>
    <name evidence="1" type="ORF">SAMN05444170_5802</name>
</gene>
<sequence>MYYSASKFYLVASITTLAFATVFMMVALASWSIEKTDGPEIRFELRQSRSVSLAFDRARRATLTGALGPLD</sequence>
<dbReference type="Proteomes" id="UP000184096">
    <property type="component" value="Chromosome I"/>
</dbReference>
<dbReference type="AlphaFoldDB" id="A0A1M7UMC7"/>
<name>A0A1M7UMC7_9BRAD</name>
<evidence type="ECO:0000313" key="2">
    <source>
        <dbReference type="Proteomes" id="UP000184096"/>
    </source>
</evidence>
<dbReference type="RefSeq" id="WP_072823143.1">
    <property type="nucleotide sequence ID" value="NZ_LT670849.1"/>
</dbReference>
<organism evidence="1 2">
    <name type="scientific">Bradyrhizobium erythrophlei</name>
    <dbReference type="NCBI Taxonomy" id="1437360"/>
    <lineage>
        <taxon>Bacteria</taxon>
        <taxon>Pseudomonadati</taxon>
        <taxon>Pseudomonadota</taxon>
        <taxon>Alphaproteobacteria</taxon>
        <taxon>Hyphomicrobiales</taxon>
        <taxon>Nitrobacteraceae</taxon>
        <taxon>Bradyrhizobium</taxon>
    </lineage>
</organism>
<evidence type="ECO:0000313" key="1">
    <source>
        <dbReference type="EMBL" id="SHN84171.1"/>
    </source>
</evidence>
<accession>A0A1M7UMC7</accession>